<evidence type="ECO:0000313" key="3">
    <source>
        <dbReference type="Proteomes" id="UP000789570"/>
    </source>
</evidence>
<dbReference type="Pfam" id="PF03142">
    <property type="entry name" value="Chitin_synth_2"/>
    <property type="match status" value="1"/>
</dbReference>
<dbReference type="EMBL" id="CAJVPQ010000239">
    <property type="protein sequence ID" value="CAG8461439.1"/>
    <property type="molecule type" value="Genomic_DNA"/>
</dbReference>
<name>A0A9N8VNK8_9GLOM</name>
<feature type="region of interest" description="Disordered" evidence="1">
    <location>
        <begin position="86"/>
        <end position="114"/>
    </location>
</feature>
<reference evidence="2" key="1">
    <citation type="submission" date="2021-06" db="EMBL/GenBank/DDBJ databases">
        <authorList>
            <person name="Kallberg Y."/>
            <person name="Tangrot J."/>
            <person name="Rosling A."/>
        </authorList>
    </citation>
    <scope>NUCLEOTIDE SEQUENCE</scope>
    <source>
        <strain evidence="2">UK204</strain>
    </source>
</reference>
<gene>
    <name evidence="2" type="ORF">FCALED_LOCUS1763</name>
</gene>
<evidence type="ECO:0000256" key="1">
    <source>
        <dbReference type="SAM" id="MobiDB-lite"/>
    </source>
</evidence>
<sequence length="114" mass="12541">MAACKISKKPKTDDMTSHILLLVTCYSEGEIHWPVRIFLTSSQLLMVIADDDITGSDNDKTTPEICEDLIETFNLSNSESPIHSQSYLTVGEDGTPEERKGLKAGNRGKRDSGP</sequence>
<accession>A0A9N8VNK8</accession>
<organism evidence="2 3">
    <name type="scientific">Funneliformis caledonium</name>
    <dbReference type="NCBI Taxonomy" id="1117310"/>
    <lineage>
        <taxon>Eukaryota</taxon>
        <taxon>Fungi</taxon>
        <taxon>Fungi incertae sedis</taxon>
        <taxon>Mucoromycota</taxon>
        <taxon>Glomeromycotina</taxon>
        <taxon>Glomeromycetes</taxon>
        <taxon>Glomerales</taxon>
        <taxon>Glomeraceae</taxon>
        <taxon>Funneliformis</taxon>
    </lineage>
</organism>
<comment type="caution">
    <text evidence="2">The sequence shown here is derived from an EMBL/GenBank/DDBJ whole genome shotgun (WGS) entry which is preliminary data.</text>
</comment>
<protein>
    <submittedName>
        <fullName evidence="2">7081_t:CDS:1</fullName>
    </submittedName>
</protein>
<dbReference type="Proteomes" id="UP000789570">
    <property type="component" value="Unassembled WGS sequence"/>
</dbReference>
<proteinExistence type="predicted"/>
<dbReference type="AlphaFoldDB" id="A0A9N8VNK8"/>
<keyword evidence="3" id="KW-1185">Reference proteome</keyword>
<evidence type="ECO:0000313" key="2">
    <source>
        <dbReference type="EMBL" id="CAG8461439.1"/>
    </source>
</evidence>